<dbReference type="Gene3D" id="3.30.300.20">
    <property type="match status" value="1"/>
</dbReference>
<gene>
    <name evidence="1" type="ORF">METZ01_LOCUS50163</name>
</gene>
<organism evidence="1">
    <name type="scientific">marine metagenome</name>
    <dbReference type="NCBI Taxonomy" id="408172"/>
    <lineage>
        <taxon>unclassified sequences</taxon>
        <taxon>metagenomes</taxon>
        <taxon>ecological metagenomes</taxon>
    </lineage>
</organism>
<accession>A0A381S1P0</accession>
<evidence type="ECO:0000313" key="1">
    <source>
        <dbReference type="EMBL" id="SUZ97309.1"/>
    </source>
</evidence>
<dbReference type="InterPro" id="IPR015946">
    <property type="entry name" value="KH_dom-like_a/b"/>
</dbReference>
<dbReference type="AlphaFoldDB" id="A0A381S1P0"/>
<protein>
    <recommendedName>
        <fullName evidence="2">OsmC family protein</fullName>
    </recommendedName>
</protein>
<proteinExistence type="predicted"/>
<dbReference type="EMBL" id="UINC01002496">
    <property type="protein sequence ID" value="SUZ97309.1"/>
    <property type="molecule type" value="Genomic_DNA"/>
</dbReference>
<sequence>MKKVGITSAKVHIEFDYYLKGSVMKGTVENGVTEVRSHFEVESDEHCDSVIEVIKLAKRGCFAESLVQTALPIQSTFQFNGKKVRIDN</sequence>
<name>A0A381S1P0_9ZZZZ</name>
<dbReference type="InterPro" id="IPR036102">
    <property type="entry name" value="OsmC/Ohrsf"/>
</dbReference>
<dbReference type="SUPFAM" id="SSF82784">
    <property type="entry name" value="OsmC-like"/>
    <property type="match status" value="1"/>
</dbReference>
<evidence type="ECO:0008006" key="2">
    <source>
        <dbReference type="Google" id="ProtNLM"/>
    </source>
</evidence>
<reference evidence="1" key="1">
    <citation type="submission" date="2018-05" db="EMBL/GenBank/DDBJ databases">
        <authorList>
            <person name="Lanie J.A."/>
            <person name="Ng W.-L."/>
            <person name="Kazmierczak K.M."/>
            <person name="Andrzejewski T.M."/>
            <person name="Davidsen T.M."/>
            <person name="Wayne K.J."/>
            <person name="Tettelin H."/>
            <person name="Glass J.I."/>
            <person name="Rusch D."/>
            <person name="Podicherti R."/>
            <person name="Tsui H.-C.T."/>
            <person name="Winkler M.E."/>
        </authorList>
    </citation>
    <scope>NUCLEOTIDE SEQUENCE</scope>
</reference>